<dbReference type="AlphaFoldDB" id="A0ABD3WZH5"/>
<evidence type="ECO:0000313" key="5">
    <source>
        <dbReference type="EMBL" id="KAL3879381.1"/>
    </source>
</evidence>
<dbReference type="SUPFAM" id="SSF57414">
    <property type="entry name" value="Hairpin loop containing domain-like"/>
    <property type="match status" value="2"/>
</dbReference>
<evidence type="ECO:0000256" key="3">
    <source>
        <dbReference type="SAM" id="SignalP"/>
    </source>
</evidence>
<feature type="domain" description="Sushi" evidence="4">
    <location>
        <begin position="194"/>
        <end position="253"/>
    </location>
</feature>
<dbReference type="CDD" id="cd00033">
    <property type="entry name" value="CCP"/>
    <property type="match status" value="1"/>
</dbReference>
<dbReference type="InterPro" id="IPR000436">
    <property type="entry name" value="Sushi_SCR_CCP_dom"/>
</dbReference>
<dbReference type="Pfam" id="PF00084">
    <property type="entry name" value="Sushi"/>
    <property type="match status" value="5"/>
</dbReference>
<keyword evidence="6" id="KW-1185">Reference proteome</keyword>
<dbReference type="InterPro" id="IPR035976">
    <property type="entry name" value="Sushi/SCR/CCP_sf"/>
</dbReference>
<keyword evidence="1" id="KW-1015">Disulfide bond</keyword>
<feature type="domain" description="Sushi" evidence="4">
    <location>
        <begin position="432"/>
        <end position="491"/>
    </location>
</feature>
<evidence type="ECO:0000313" key="6">
    <source>
        <dbReference type="Proteomes" id="UP001634394"/>
    </source>
</evidence>
<name>A0ABD3WZH5_SINWO</name>
<dbReference type="InterPro" id="IPR003609">
    <property type="entry name" value="Pan_app"/>
</dbReference>
<organism evidence="5 6">
    <name type="scientific">Sinanodonta woodiana</name>
    <name type="common">Chinese pond mussel</name>
    <name type="synonym">Anodonta woodiana</name>
    <dbReference type="NCBI Taxonomy" id="1069815"/>
    <lineage>
        <taxon>Eukaryota</taxon>
        <taxon>Metazoa</taxon>
        <taxon>Spiralia</taxon>
        <taxon>Lophotrochozoa</taxon>
        <taxon>Mollusca</taxon>
        <taxon>Bivalvia</taxon>
        <taxon>Autobranchia</taxon>
        <taxon>Heteroconchia</taxon>
        <taxon>Palaeoheterodonta</taxon>
        <taxon>Unionida</taxon>
        <taxon>Unionoidea</taxon>
        <taxon>Unionidae</taxon>
        <taxon>Unioninae</taxon>
        <taxon>Sinanodonta</taxon>
    </lineage>
</organism>
<dbReference type="PROSITE" id="PS50923">
    <property type="entry name" value="SUSHI"/>
    <property type="match status" value="3"/>
</dbReference>
<reference evidence="5 6" key="1">
    <citation type="submission" date="2024-11" db="EMBL/GenBank/DDBJ databases">
        <title>Chromosome-level genome assembly of the freshwater bivalve Anodonta woodiana.</title>
        <authorList>
            <person name="Chen X."/>
        </authorList>
    </citation>
    <scope>NUCLEOTIDE SEQUENCE [LARGE SCALE GENOMIC DNA]</scope>
    <source>
        <strain evidence="5">MN2024</strain>
        <tissue evidence="5">Gills</tissue>
    </source>
</reference>
<evidence type="ECO:0000259" key="4">
    <source>
        <dbReference type="PROSITE" id="PS50923"/>
    </source>
</evidence>
<feature type="signal peptide" evidence="3">
    <location>
        <begin position="1"/>
        <end position="18"/>
    </location>
</feature>
<accession>A0ABD3WZH5</accession>
<evidence type="ECO:0000256" key="1">
    <source>
        <dbReference type="ARBA" id="ARBA00023157"/>
    </source>
</evidence>
<dbReference type="SUPFAM" id="SSF57535">
    <property type="entry name" value="Complement control module/SCR domain"/>
    <property type="match status" value="5"/>
</dbReference>
<feature type="chain" id="PRO_5044887257" description="Sushi domain-containing protein" evidence="3">
    <location>
        <begin position="19"/>
        <end position="654"/>
    </location>
</feature>
<dbReference type="EMBL" id="JBJQND010000004">
    <property type="protein sequence ID" value="KAL3879381.1"/>
    <property type="molecule type" value="Genomic_DNA"/>
</dbReference>
<gene>
    <name evidence="5" type="ORF">ACJMK2_031679</name>
</gene>
<evidence type="ECO:0000256" key="2">
    <source>
        <dbReference type="PROSITE-ProRule" id="PRU00302"/>
    </source>
</evidence>
<dbReference type="Gene3D" id="3.50.4.10">
    <property type="entry name" value="Hepatocyte Growth Factor"/>
    <property type="match status" value="1"/>
</dbReference>
<dbReference type="Proteomes" id="UP001634394">
    <property type="component" value="Unassembled WGS sequence"/>
</dbReference>
<proteinExistence type="predicted"/>
<dbReference type="Gene3D" id="2.10.70.10">
    <property type="entry name" value="Complement Module, domain 1"/>
    <property type="match status" value="5"/>
</dbReference>
<sequence>MYTFYLISLILLTEFSLSEDACERDTCLGQLNFGMYLPRAAFTTKYQISPYQCAVECQCRRQRCKSFNYKRSALSCQLCEEDSGPEGINLQPKAGLIHSNIDTWKNIPIGNCNAITCSWTERCDSSVDDPQKACIKTECQFAVLQPGVRIEPSNETAVRTKARYRCMSDEMERGQFLTTCLESTAEWSKTDFKCVCKSPPAKSWTILEEVEVEVGQNYTYRCQNGLVGKHFLSPTVTCLQDGSWTLTNFTCVCNYPPAKSGTILEEVEVDVGQNYTYRCQNGLVGKTVLSPTVTCLQNGSWTLTNFTCVCKSPPAKSLTILEAVEVEVGHNYSYRCQNGLVGKTVLSPTVTCLHDGSWTLTNFTCVCETPPMKSGAIHEMIEVEVQQTYTYKCYDGIFGKRDHNPTITCLQDGNWTSTNFFLYLSKIFHCKTLCKTPPEKLWTINVTAEVEVGQTYTYTCKDGVFGKGQHNPTITCLRDGSWTSTHFICVKQNWTEEIIYPFNIHKSVIIGAENETDLLACMQTCDNHPNCLSFFYYNNTNECVLSSSFRRGLPDGFLSAHGLVYYIGNIGNSTLCIKLHEYGTQFNESMTICESEKAKVLVVTTSDEIDDLKTFIEQNGGGKYIEKKKTCFIIKTHLSDKRKLMTKYRMIETL</sequence>
<protein>
    <recommendedName>
        <fullName evidence="4">Sushi domain-containing protein</fullName>
    </recommendedName>
</protein>
<keyword evidence="3" id="KW-0732">Signal</keyword>
<comment type="caution">
    <text evidence="5">The sequence shown here is derived from an EMBL/GenBank/DDBJ whole genome shotgun (WGS) entry which is preliminary data.</text>
</comment>
<feature type="domain" description="Sushi" evidence="4">
    <location>
        <begin position="308"/>
        <end position="369"/>
    </location>
</feature>
<dbReference type="Pfam" id="PF00024">
    <property type="entry name" value="PAN_1"/>
    <property type="match status" value="2"/>
</dbReference>
<comment type="caution">
    <text evidence="2">Lacks conserved residue(s) required for the propagation of feature annotation.</text>
</comment>
<dbReference type="SMART" id="SM00032">
    <property type="entry name" value="CCP"/>
    <property type="match status" value="6"/>
</dbReference>
<keyword evidence="2" id="KW-0768">Sushi</keyword>